<dbReference type="Pfam" id="PF06293">
    <property type="entry name" value="Kdo"/>
    <property type="match status" value="1"/>
</dbReference>
<organism evidence="1 2">
    <name type="scientific">Aspergillus carbonarius (strain ITEM 5010)</name>
    <dbReference type="NCBI Taxonomy" id="602072"/>
    <lineage>
        <taxon>Eukaryota</taxon>
        <taxon>Fungi</taxon>
        <taxon>Dikarya</taxon>
        <taxon>Ascomycota</taxon>
        <taxon>Pezizomycotina</taxon>
        <taxon>Eurotiomycetes</taxon>
        <taxon>Eurotiomycetidae</taxon>
        <taxon>Eurotiales</taxon>
        <taxon>Aspergillaceae</taxon>
        <taxon>Aspergillus</taxon>
        <taxon>Aspergillus subgen. Circumdati</taxon>
    </lineage>
</organism>
<dbReference type="Gene3D" id="1.10.510.10">
    <property type="entry name" value="Transferase(Phosphotransferase) domain 1"/>
    <property type="match status" value="1"/>
</dbReference>
<proteinExistence type="predicted"/>
<sequence>MSLMLSEVTFVEQLKRSPVSCVFRTIWHGKDCVLKVYHSPDPSPAGHRIHAPRREIDPFKCESTAYRQLREHGLCDRGYIPKYYGAVEQINPVNHLPHLQVFLQDTIYPNAVLMEYIPNIQSIDLSNFSEKKIRQLHQILLEIHQAGVYHGDPYPRNMMVQTTSDRALWIDFDRAQTFCPEIMKPYHLDWLKHETEMMDYFVEALTADVKLGRIDATWTCYYQTIKPCQDKEENSSHP</sequence>
<dbReference type="Proteomes" id="UP000188318">
    <property type="component" value="Unassembled WGS sequence"/>
</dbReference>
<dbReference type="InterPro" id="IPR011009">
    <property type="entry name" value="Kinase-like_dom_sf"/>
</dbReference>
<dbReference type="AlphaFoldDB" id="A0A1R3R841"/>
<dbReference type="VEuPathDB" id="FungiDB:ASPCADRAFT_519073"/>
<keyword evidence="2" id="KW-1185">Reference proteome</keyword>
<evidence type="ECO:0008006" key="3">
    <source>
        <dbReference type="Google" id="ProtNLM"/>
    </source>
</evidence>
<accession>A0A1R3R841</accession>
<name>A0A1R3R841_ASPC5</name>
<evidence type="ECO:0000313" key="2">
    <source>
        <dbReference type="Proteomes" id="UP000188318"/>
    </source>
</evidence>
<gene>
    <name evidence="1" type="ORF">ASPCADRAFT_519073</name>
</gene>
<dbReference type="OrthoDB" id="4185642at2759"/>
<evidence type="ECO:0000313" key="1">
    <source>
        <dbReference type="EMBL" id="OOF90662.1"/>
    </source>
</evidence>
<dbReference type="SUPFAM" id="SSF56112">
    <property type="entry name" value="Protein kinase-like (PK-like)"/>
    <property type="match status" value="1"/>
</dbReference>
<dbReference type="OMA" id="PSEHDPP"/>
<dbReference type="STRING" id="602072.A0A1R3R841"/>
<protein>
    <recommendedName>
        <fullName evidence="3">Protein kinase domain-containing protein</fullName>
    </recommendedName>
</protein>
<reference evidence="2" key="1">
    <citation type="journal article" date="2017" name="Genome Biol.">
        <title>Comparative genomics reveals high biological diversity and specific adaptations in the industrially and medically important fungal genus Aspergillus.</title>
        <authorList>
            <person name="de Vries R.P."/>
            <person name="Riley R."/>
            <person name="Wiebenga A."/>
            <person name="Aguilar-Osorio G."/>
            <person name="Amillis S."/>
            <person name="Uchima C.A."/>
            <person name="Anderluh G."/>
            <person name="Asadollahi M."/>
            <person name="Askin M."/>
            <person name="Barry K."/>
            <person name="Battaglia E."/>
            <person name="Bayram O."/>
            <person name="Benocci T."/>
            <person name="Braus-Stromeyer S.A."/>
            <person name="Caldana C."/>
            <person name="Canovas D."/>
            <person name="Cerqueira G.C."/>
            <person name="Chen F."/>
            <person name="Chen W."/>
            <person name="Choi C."/>
            <person name="Clum A."/>
            <person name="Dos Santos R.A."/>
            <person name="Damasio A.R."/>
            <person name="Diallinas G."/>
            <person name="Emri T."/>
            <person name="Fekete E."/>
            <person name="Flipphi M."/>
            <person name="Freyberg S."/>
            <person name="Gallo A."/>
            <person name="Gournas C."/>
            <person name="Habgood R."/>
            <person name="Hainaut M."/>
            <person name="Harispe M.L."/>
            <person name="Henrissat B."/>
            <person name="Hilden K.S."/>
            <person name="Hope R."/>
            <person name="Hossain A."/>
            <person name="Karabika E."/>
            <person name="Karaffa L."/>
            <person name="Karanyi Z."/>
            <person name="Krasevec N."/>
            <person name="Kuo A."/>
            <person name="Kusch H."/>
            <person name="LaButti K."/>
            <person name="Lagendijk E.L."/>
            <person name="Lapidus A."/>
            <person name="Levasseur A."/>
            <person name="Lindquist E."/>
            <person name="Lipzen A."/>
            <person name="Logrieco A.F."/>
            <person name="MacCabe A."/>
            <person name="Maekelae M.R."/>
            <person name="Malavazi I."/>
            <person name="Melin P."/>
            <person name="Meyer V."/>
            <person name="Mielnichuk N."/>
            <person name="Miskei M."/>
            <person name="Molnar A.P."/>
            <person name="Mule G."/>
            <person name="Ngan C.Y."/>
            <person name="Orejas M."/>
            <person name="Orosz E."/>
            <person name="Ouedraogo J.P."/>
            <person name="Overkamp K.M."/>
            <person name="Park H.-S."/>
            <person name="Perrone G."/>
            <person name="Piumi F."/>
            <person name="Punt P.J."/>
            <person name="Ram A.F."/>
            <person name="Ramon A."/>
            <person name="Rauscher S."/>
            <person name="Record E."/>
            <person name="Riano-Pachon D.M."/>
            <person name="Robert V."/>
            <person name="Roehrig J."/>
            <person name="Ruller R."/>
            <person name="Salamov A."/>
            <person name="Salih N.S."/>
            <person name="Samson R.A."/>
            <person name="Sandor E."/>
            <person name="Sanguinetti M."/>
            <person name="Schuetze T."/>
            <person name="Sepcic K."/>
            <person name="Shelest E."/>
            <person name="Sherlock G."/>
            <person name="Sophianopoulou V."/>
            <person name="Squina F.M."/>
            <person name="Sun H."/>
            <person name="Susca A."/>
            <person name="Todd R.B."/>
            <person name="Tsang A."/>
            <person name="Unkles S.E."/>
            <person name="van de Wiele N."/>
            <person name="van Rossen-Uffink D."/>
            <person name="Oliveira J.V."/>
            <person name="Vesth T.C."/>
            <person name="Visser J."/>
            <person name="Yu J.-H."/>
            <person name="Zhou M."/>
            <person name="Andersen M.R."/>
            <person name="Archer D.B."/>
            <person name="Baker S.E."/>
            <person name="Benoit I."/>
            <person name="Brakhage A.A."/>
            <person name="Braus G.H."/>
            <person name="Fischer R."/>
            <person name="Frisvad J.C."/>
            <person name="Goldman G.H."/>
            <person name="Houbraken J."/>
            <person name="Oakley B."/>
            <person name="Pocsi I."/>
            <person name="Scazzocchio C."/>
            <person name="Seiboth B."/>
            <person name="vanKuyk P.A."/>
            <person name="Wortman J."/>
            <person name="Dyer P.S."/>
            <person name="Grigoriev I.V."/>
        </authorList>
    </citation>
    <scope>NUCLEOTIDE SEQUENCE [LARGE SCALE GENOMIC DNA]</scope>
    <source>
        <strain evidence="2">ITEM 5010</strain>
    </source>
</reference>
<dbReference type="EMBL" id="KV907515">
    <property type="protein sequence ID" value="OOF90662.1"/>
    <property type="molecule type" value="Genomic_DNA"/>
</dbReference>